<comment type="caution">
    <text evidence="1">The sequence shown here is derived from an EMBL/GenBank/DDBJ whole genome shotgun (WGS) entry which is preliminary data.</text>
</comment>
<name>A0A081CY34_9HYPH</name>
<dbReference type="EMBL" id="BBJU01000018">
    <property type="protein sequence ID" value="GAK71580.1"/>
    <property type="molecule type" value="Genomic_DNA"/>
</dbReference>
<dbReference type="Proteomes" id="UP000028701">
    <property type="component" value="Unassembled WGS sequence"/>
</dbReference>
<evidence type="ECO:0000313" key="1">
    <source>
        <dbReference type="EMBL" id="GAK71580.1"/>
    </source>
</evidence>
<sequence length="68" mass="7486">MRRLADEEEAAAEIARSRAAEVQKDRILRGLLDAIANTDPAVVKNTLLNETDAEEPKASLVETYYAQA</sequence>
<proteinExistence type="predicted"/>
<reference evidence="1 2" key="1">
    <citation type="submission" date="2014-08" db="EMBL/GenBank/DDBJ databases">
        <title>Whole genome shotgun sequence of Rhizobium rubi NBRC 13261.</title>
        <authorList>
            <person name="Katano-Makiyama Y."/>
            <person name="Hosoyama A."/>
            <person name="Hashimoto M."/>
            <person name="Hosoyama Y."/>
            <person name="Noguchi M."/>
            <person name="Tsuchikane K."/>
            <person name="Uohara A."/>
            <person name="Ohji S."/>
            <person name="Ichikawa N."/>
            <person name="Kimura A."/>
            <person name="Yamazoe A."/>
            <person name="Fujita N."/>
        </authorList>
    </citation>
    <scope>NUCLEOTIDE SEQUENCE [LARGE SCALE GENOMIC DNA]</scope>
    <source>
        <strain evidence="1 2">NBRC 13261</strain>
    </source>
</reference>
<gene>
    <name evidence="1" type="ORF">RRU01S_18_00350</name>
</gene>
<protein>
    <submittedName>
        <fullName evidence="1">Uncharacterized protein</fullName>
    </submittedName>
</protein>
<dbReference type="AlphaFoldDB" id="A0A081CY34"/>
<evidence type="ECO:0000313" key="2">
    <source>
        <dbReference type="Proteomes" id="UP000028701"/>
    </source>
</evidence>
<organism evidence="1 2">
    <name type="scientific">Agrobacterium rubi TR3 = NBRC 13261</name>
    <dbReference type="NCBI Taxonomy" id="1368415"/>
    <lineage>
        <taxon>Bacteria</taxon>
        <taxon>Pseudomonadati</taxon>
        <taxon>Pseudomonadota</taxon>
        <taxon>Alphaproteobacteria</taxon>
        <taxon>Hyphomicrobiales</taxon>
        <taxon>Rhizobiaceae</taxon>
        <taxon>Rhizobium/Agrobacterium group</taxon>
        <taxon>Agrobacterium</taxon>
    </lineage>
</organism>
<accession>A0A081CY34</accession>